<evidence type="ECO:0000256" key="1">
    <source>
        <dbReference type="SAM" id="MobiDB-lite"/>
    </source>
</evidence>
<keyword evidence="4" id="KW-1185">Reference proteome</keyword>
<sequence length="238" mass="25864">MSTNSVHVSFQRREVIAGLRDLVLLVGLVAWWLGMSELKKYRPIGLILLPYVLMRWKWCATPYGTRVFGAVFATDAPPPTARQAQSLAATVLPTFAVWCLLLCCEVLAIVNVVLVLCLFRDLPVVSELLSELFEGIPCPNPNPDLEANDPSLAPPAIDAPPPNAGPAQVPPEVQAQLDRMEALLTSQAEASTVLPSLALWCCLMCCERLANVNLGLVLFLLKDLPVVSDLVSQVIGRV</sequence>
<dbReference type="RefSeq" id="XP_019028321.1">
    <property type="nucleotide sequence ID" value="XM_019179704.1"/>
</dbReference>
<keyword evidence="2" id="KW-0812">Transmembrane</keyword>
<organism evidence="3 4">
    <name type="scientific">Cryptococcus wingfieldii CBS 7118</name>
    <dbReference type="NCBI Taxonomy" id="1295528"/>
    <lineage>
        <taxon>Eukaryota</taxon>
        <taxon>Fungi</taxon>
        <taxon>Dikarya</taxon>
        <taxon>Basidiomycota</taxon>
        <taxon>Agaricomycotina</taxon>
        <taxon>Tremellomycetes</taxon>
        <taxon>Tremellales</taxon>
        <taxon>Cryptococcaceae</taxon>
        <taxon>Cryptococcus</taxon>
    </lineage>
</organism>
<evidence type="ECO:0000256" key="2">
    <source>
        <dbReference type="SAM" id="Phobius"/>
    </source>
</evidence>
<feature type="region of interest" description="Disordered" evidence="1">
    <location>
        <begin position="144"/>
        <end position="169"/>
    </location>
</feature>
<comment type="caution">
    <text evidence="3">The sequence shown here is derived from an EMBL/GenBank/DDBJ whole genome shotgun (WGS) entry which is preliminary data.</text>
</comment>
<protein>
    <submittedName>
        <fullName evidence="3">Uncharacterized protein</fullName>
    </submittedName>
</protein>
<dbReference type="EMBL" id="AWGH01000040">
    <property type="protein sequence ID" value="ODN82494.1"/>
    <property type="molecule type" value="Genomic_DNA"/>
</dbReference>
<accession>A0A1E3I1J8</accession>
<feature type="transmembrane region" description="Helical" evidence="2">
    <location>
        <begin position="95"/>
        <end position="119"/>
    </location>
</feature>
<reference evidence="3 4" key="1">
    <citation type="submission" date="2016-06" db="EMBL/GenBank/DDBJ databases">
        <title>Evolution of pathogenesis and genome organization in the Tremellales.</title>
        <authorList>
            <person name="Cuomo C."/>
            <person name="Litvintseva A."/>
            <person name="Heitman J."/>
            <person name="Chen Y."/>
            <person name="Sun S."/>
            <person name="Springer D."/>
            <person name="Dromer F."/>
            <person name="Young S."/>
            <person name="Zeng Q."/>
            <person name="Chapman S."/>
            <person name="Gujja S."/>
            <person name="Saif S."/>
            <person name="Birren B."/>
        </authorList>
    </citation>
    <scope>NUCLEOTIDE SEQUENCE [LARGE SCALE GENOMIC DNA]</scope>
    <source>
        <strain evidence="3 4">CBS 7118</strain>
    </source>
</reference>
<dbReference type="AlphaFoldDB" id="A0A1E3I1J8"/>
<dbReference type="GeneID" id="30196927"/>
<keyword evidence="2" id="KW-0472">Membrane</keyword>
<evidence type="ECO:0000313" key="4">
    <source>
        <dbReference type="Proteomes" id="UP000094819"/>
    </source>
</evidence>
<evidence type="ECO:0000313" key="3">
    <source>
        <dbReference type="EMBL" id="ODN82494.1"/>
    </source>
</evidence>
<proteinExistence type="predicted"/>
<keyword evidence="2" id="KW-1133">Transmembrane helix</keyword>
<dbReference type="Proteomes" id="UP000094819">
    <property type="component" value="Unassembled WGS sequence"/>
</dbReference>
<name>A0A1E3I1J8_9TREE</name>
<feature type="transmembrane region" description="Helical" evidence="2">
    <location>
        <begin position="15"/>
        <end position="34"/>
    </location>
</feature>
<gene>
    <name evidence="3" type="ORF">L198_07716</name>
</gene>